<dbReference type="AlphaFoldDB" id="A0A1R1PNA0"/>
<keyword evidence="2" id="KW-1185">Reference proteome</keyword>
<gene>
    <name evidence="1" type="ORF">AX774_g4103</name>
</gene>
<protein>
    <submittedName>
        <fullName evidence="1">Uncharacterized protein</fullName>
    </submittedName>
</protein>
<accession>A0A1R1PNA0</accession>
<dbReference type="EMBL" id="LSSK01000670">
    <property type="protein sequence ID" value="OMH82411.1"/>
    <property type="molecule type" value="Genomic_DNA"/>
</dbReference>
<sequence>MNLFSGLPAISRNRSKIGYRCSTGHMAAVYITCSTSSLLSDDVGIVPPSFLQICSRTSKFVFSMPFLLASSAILLNTESRLADFINLYSLLTPPVPTAAPAPPSIGWAYGLNIEPSLLPTL</sequence>
<evidence type="ECO:0000313" key="2">
    <source>
        <dbReference type="Proteomes" id="UP000188320"/>
    </source>
</evidence>
<proteinExistence type="predicted"/>
<name>A0A1R1PNA0_ZANCU</name>
<organism evidence="1 2">
    <name type="scientific">Zancudomyces culisetae</name>
    <name type="common">Gut fungus</name>
    <name type="synonym">Smittium culisetae</name>
    <dbReference type="NCBI Taxonomy" id="1213189"/>
    <lineage>
        <taxon>Eukaryota</taxon>
        <taxon>Fungi</taxon>
        <taxon>Fungi incertae sedis</taxon>
        <taxon>Zoopagomycota</taxon>
        <taxon>Kickxellomycotina</taxon>
        <taxon>Harpellomycetes</taxon>
        <taxon>Harpellales</taxon>
        <taxon>Legeriomycetaceae</taxon>
        <taxon>Zancudomyces</taxon>
    </lineage>
</organism>
<evidence type="ECO:0000313" key="1">
    <source>
        <dbReference type="EMBL" id="OMH82411.1"/>
    </source>
</evidence>
<comment type="caution">
    <text evidence="1">The sequence shown here is derived from an EMBL/GenBank/DDBJ whole genome shotgun (WGS) entry which is preliminary data.</text>
</comment>
<dbReference type="Proteomes" id="UP000188320">
    <property type="component" value="Unassembled WGS sequence"/>
</dbReference>
<reference evidence="2" key="1">
    <citation type="submission" date="2017-01" db="EMBL/GenBank/DDBJ databases">
        <authorList>
            <person name="Wang Y."/>
            <person name="White M."/>
            <person name="Kvist S."/>
            <person name="Moncalvo J.-M."/>
        </authorList>
    </citation>
    <scope>NUCLEOTIDE SEQUENCE [LARGE SCALE GENOMIC DNA]</scope>
    <source>
        <strain evidence="2">COL-18-3</strain>
    </source>
</reference>